<dbReference type="SMART" id="SM00800">
    <property type="entry name" value="uDENN"/>
    <property type="match status" value="1"/>
</dbReference>
<dbReference type="CDD" id="cd00029">
    <property type="entry name" value="C1"/>
    <property type="match status" value="1"/>
</dbReference>
<dbReference type="Proteomes" id="UP000265703">
    <property type="component" value="Unassembled WGS sequence"/>
</dbReference>
<dbReference type="InterPro" id="IPR005112">
    <property type="entry name" value="dDENN_dom"/>
</dbReference>
<organism evidence="7 8">
    <name type="scientific">Glomus cerebriforme</name>
    <dbReference type="NCBI Taxonomy" id="658196"/>
    <lineage>
        <taxon>Eukaryota</taxon>
        <taxon>Fungi</taxon>
        <taxon>Fungi incertae sedis</taxon>
        <taxon>Mucoromycota</taxon>
        <taxon>Glomeromycotina</taxon>
        <taxon>Glomeromycetes</taxon>
        <taxon>Glomerales</taxon>
        <taxon>Glomeraceae</taxon>
        <taxon>Glomus</taxon>
    </lineage>
</organism>
<dbReference type="SUPFAM" id="SSF57889">
    <property type="entry name" value="Cysteine-rich domain"/>
    <property type="match status" value="1"/>
</dbReference>
<dbReference type="Pfam" id="PF02141">
    <property type="entry name" value="DENN"/>
    <property type="match status" value="1"/>
</dbReference>
<feature type="region of interest" description="Disordered" evidence="4">
    <location>
        <begin position="27"/>
        <end position="67"/>
    </location>
</feature>
<dbReference type="AlphaFoldDB" id="A0A397TJV0"/>
<dbReference type="InterPro" id="IPR037516">
    <property type="entry name" value="Tripartite_DENN"/>
</dbReference>
<feature type="domain" description="Phorbol-ester/DAG-type" evidence="5">
    <location>
        <begin position="949"/>
        <end position="998"/>
    </location>
</feature>
<proteinExistence type="predicted"/>
<keyword evidence="2" id="KW-0862">Zinc</keyword>
<keyword evidence="1" id="KW-0479">Metal-binding</keyword>
<keyword evidence="3" id="KW-0175">Coiled coil</keyword>
<accession>A0A397TJV0</accession>
<feature type="region of interest" description="Disordered" evidence="4">
    <location>
        <begin position="242"/>
        <end position="265"/>
    </location>
</feature>
<dbReference type="InterPro" id="IPR005113">
    <property type="entry name" value="uDENN_dom"/>
</dbReference>
<dbReference type="PROSITE" id="PS50211">
    <property type="entry name" value="DENN"/>
    <property type="match status" value="1"/>
</dbReference>
<evidence type="ECO:0000256" key="1">
    <source>
        <dbReference type="ARBA" id="ARBA00022723"/>
    </source>
</evidence>
<dbReference type="EMBL" id="QKYT01000067">
    <property type="protein sequence ID" value="RIA95154.1"/>
    <property type="molecule type" value="Genomic_DNA"/>
</dbReference>
<evidence type="ECO:0000256" key="3">
    <source>
        <dbReference type="SAM" id="Coils"/>
    </source>
</evidence>
<feature type="compositionally biased region" description="Basic and acidic residues" evidence="4">
    <location>
        <begin position="40"/>
        <end position="57"/>
    </location>
</feature>
<reference evidence="7 8" key="1">
    <citation type="submission" date="2018-06" db="EMBL/GenBank/DDBJ databases">
        <title>Comparative genomics reveals the genomic features of Rhizophagus irregularis, R. cerebriforme, R. diaphanum and Gigaspora rosea, and their symbiotic lifestyle signature.</title>
        <authorList>
            <person name="Morin E."/>
            <person name="San Clemente H."/>
            <person name="Chen E.C.H."/>
            <person name="De La Providencia I."/>
            <person name="Hainaut M."/>
            <person name="Kuo A."/>
            <person name="Kohler A."/>
            <person name="Murat C."/>
            <person name="Tang N."/>
            <person name="Roy S."/>
            <person name="Loubradou J."/>
            <person name="Henrissat B."/>
            <person name="Grigoriev I.V."/>
            <person name="Corradi N."/>
            <person name="Roux C."/>
            <person name="Martin F.M."/>
        </authorList>
    </citation>
    <scope>NUCLEOTIDE SEQUENCE [LARGE SCALE GENOMIC DNA]</scope>
    <source>
        <strain evidence="7 8">DAOM 227022</strain>
    </source>
</reference>
<evidence type="ECO:0000313" key="8">
    <source>
        <dbReference type="Proteomes" id="UP000265703"/>
    </source>
</evidence>
<gene>
    <name evidence="7" type="ORF">C1645_872996</name>
</gene>
<feature type="coiled-coil region" evidence="3">
    <location>
        <begin position="375"/>
        <end position="427"/>
    </location>
</feature>
<dbReference type="Pfam" id="PF03456">
    <property type="entry name" value="uDENN"/>
    <property type="match status" value="1"/>
</dbReference>
<dbReference type="SMART" id="SM00799">
    <property type="entry name" value="DENN"/>
    <property type="match status" value="1"/>
</dbReference>
<dbReference type="InterPro" id="IPR002219">
    <property type="entry name" value="PKC_DAG/PE"/>
</dbReference>
<dbReference type="PANTHER" id="PTHR12296">
    <property type="entry name" value="DENN DOMAIN-CONTAINING PROTEIN 4"/>
    <property type="match status" value="1"/>
</dbReference>
<dbReference type="Gene3D" id="3.30.60.20">
    <property type="match status" value="1"/>
</dbReference>
<dbReference type="InterPro" id="IPR001194">
    <property type="entry name" value="cDENN_dom"/>
</dbReference>
<dbReference type="SMART" id="SM00801">
    <property type="entry name" value="dDENN"/>
    <property type="match status" value="1"/>
</dbReference>
<dbReference type="InterPro" id="IPR043153">
    <property type="entry name" value="DENN_C"/>
</dbReference>
<dbReference type="PROSITE" id="PS50081">
    <property type="entry name" value="ZF_DAG_PE_2"/>
    <property type="match status" value="1"/>
</dbReference>
<keyword evidence="8" id="KW-1185">Reference proteome</keyword>
<evidence type="ECO:0000256" key="2">
    <source>
        <dbReference type="ARBA" id="ARBA00022833"/>
    </source>
</evidence>
<protein>
    <submittedName>
        <fullName evidence="7">AEX-3 domain-containing protein</fullName>
    </submittedName>
</protein>
<dbReference type="Gene3D" id="3.40.50.11500">
    <property type="match status" value="1"/>
</dbReference>
<dbReference type="Pfam" id="PF03455">
    <property type="entry name" value="dDENN"/>
    <property type="match status" value="1"/>
</dbReference>
<evidence type="ECO:0000259" key="5">
    <source>
        <dbReference type="PROSITE" id="PS50081"/>
    </source>
</evidence>
<dbReference type="InterPro" id="IPR051696">
    <property type="entry name" value="DENN_Domain_GEFs"/>
</dbReference>
<name>A0A397TJV0_9GLOM</name>
<dbReference type="Gene3D" id="3.30.450.200">
    <property type="match status" value="1"/>
</dbReference>
<evidence type="ECO:0000313" key="7">
    <source>
        <dbReference type="EMBL" id="RIA95154.1"/>
    </source>
</evidence>
<dbReference type="OrthoDB" id="6019893at2759"/>
<feature type="domain" description="UDENN" evidence="6">
    <location>
        <begin position="264"/>
        <end position="1098"/>
    </location>
</feature>
<feature type="compositionally biased region" description="Polar residues" evidence="4">
    <location>
        <begin position="249"/>
        <end position="265"/>
    </location>
</feature>
<dbReference type="GO" id="GO:0031410">
    <property type="term" value="C:cytoplasmic vesicle"/>
    <property type="evidence" value="ECO:0007669"/>
    <property type="project" value="TreeGrafter"/>
</dbReference>
<comment type="caution">
    <text evidence="7">The sequence shown here is derived from an EMBL/GenBank/DDBJ whole genome shotgun (WGS) entry which is preliminary data.</text>
</comment>
<dbReference type="PANTHER" id="PTHR12296:SF21">
    <property type="entry name" value="DENN DOMAIN-CONTAINING PROTEIN 3"/>
    <property type="match status" value="1"/>
</dbReference>
<sequence length="1187" mass="134442">MLKKRTVDKRFVDYIFLTGLPTDFRINPKEPELTDQLSSSEDKSEKVFIKEEHSNDKDNDDFTEEEVRVPKARENDTMTTKENGTVTRNIDRLSLNFTPFIDMTDTSIFSNFISETTTTSTSNISAPDNSDSNTSSKLFERYSKDLVTNDDESKKLYDSLLESIRMNISKFDQERDEFLKSLGKGVKIPSIVTGKSFNKSSNDDGDDGSECESVISVKNKLLKDIDEVDSILSFSSNDIQEKSSDTRHSYQNVVPQQPSSKQNVVESDTIVHPLKQKISPKLLSRYPKYDYPKEGAFPAYVPMFCFPNDIMIRESDTCPTTTFHGFVMTQEDGSQRYGVCLTTFEPIPDDLFEELYEQQKTWREAKMSLSEIEYAEHLNEKIRIERKRMETARAKILLQGLKSSKELEEIEKEKIDATEKLALYNELLQPIKLGVLDKSNLWIPKCIGIVSHLPWHDVLKDWLCAVVMPMIEGLKEKNETIKSLIPLERYIVNLVHEIPLPPPGKLQVALSVNDLTFFCTRPALNQMPIMKDFSLYPLFRSLSIKNIITLFEVALAERKILIISSYLDMLYLVAHSITYLIYPFYWQGVFIPVLPARLMACLQAPVPYIMGIERQYKGIDLLPEDACILDVDKDTILMAELPIQVPSRQRKKLIKSLEKYSPLHTHYNVPLGVPAFVQQAYPNGRFMPVSNRSKMYDKTGDRIGSVVGMPSRAIPLALSMSSSFDPENGLMKPNSNGEIDQALHFAPIYNPDNYSSNNSSSSSVSDLFDYYCNNSDLGLSNTSIKTQSNIVRSSVSMSNINLGNNNNSTRTIQRRFSNFVSPSFSNKTENIRNLDKFGRKTKQRFSSITGGARNSIMTFKNKALTRKSFSINILNGGDSQSNSVSNNSSVISPPTSPYSTNYSDSLFDDTSSKIYSNNKLPPGISPEKNYIPKEGHLMTLLPPDIEEFGHKSGINTWMMEGLACSVCRDSLGINTVYKCEGCSIMIHDECLNDIVNPCIPASFDESKISEAFLRLFASLLKDYRYFLANKINRSGTDSRACETVDNGFGAVEDANELFKKDLFLKTVDKDAKAFLSNLLDSQSFSQFITERAIRESEDYDIRYFDEIIKAKLNRSKLKLSKESTSFLDDTSFDISQTVRAMKPNEEGLDELGFEGYICLPDCFDPELICTPRPVRDGWANGFGKGWR</sequence>
<evidence type="ECO:0000259" key="6">
    <source>
        <dbReference type="PROSITE" id="PS50211"/>
    </source>
</evidence>
<dbReference type="GO" id="GO:0032483">
    <property type="term" value="P:regulation of Rab protein signal transduction"/>
    <property type="evidence" value="ECO:0007669"/>
    <property type="project" value="TreeGrafter"/>
</dbReference>
<dbReference type="GO" id="GO:0046872">
    <property type="term" value="F:metal ion binding"/>
    <property type="evidence" value="ECO:0007669"/>
    <property type="project" value="UniProtKB-KW"/>
</dbReference>
<dbReference type="InterPro" id="IPR046349">
    <property type="entry name" value="C1-like_sf"/>
</dbReference>
<evidence type="ECO:0000256" key="4">
    <source>
        <dbReference type="SAM" id="MobiDB-lite"/>
    </source>
</evidence>